<dbReference type="PANTHER" id="PTHR36453">
    <property type="entry name" value="SECRETED PROTEIN-RELATED"/>
    <property type="match status" value="1"/>
</dbReference>
<evidence type="ECO:0000313" key="4">
    <source>
        <dbReference type="Proteomes" id="UP000030512"/>
    </source>
</evidence>
<keyword evidence="1" id="KW-0732">Signal</keyword>
<dbReference type="InterPro" id="IPR012334">
    <property type="entry name" value="Pectin_lyas_fold"/>
</dbReference>
<dbReference type="InterPro" id="IPR011050">
    <property type="entry name" value="Pectin_lyase_fold/virulence"/>
</dbReference>
<dbReference type="PANTHER" id="PTHR36453:SF1">
    <property type="entry name" value="RIGHT HANDED BETA HELIX DOMAIN-CONTAINING PROTEIN"/>
    <property type="match status" value="1"/>
</dbReference>
<evidence type="ECO:0000259" key="2">
    <source>
        <dbReference type="Pfam" id="PF13229"/>
    </source>
</evidence>
<dbReference type="SUPFAM" id="SSF51126">
    <property type="entry name" value="Pectin lyase-like"/>
    <property type="match status" value="1"/>
</dbReference>
<accession>A0A126T301</accession>
<dbReference type="STRING" id="1538553.JT25_008075"/>
<gene>
    <name evidence="3" type="ORF">JT25_008075</name>
</gene>
<dbReference type="AlphaFoldDB" id="A0A126T301"/>
<dbReference type="RefSeq" id="WP_062328213.1">
    <property type="nucleotide sequence ID" value="NZ_CP014476.1"/>
</dbReference>
<dbReference type="Proteomes" id="UP000030512">
    <property type="component" value="Chromosome"/>
</dbReference>
<dbReference type="OrthoDB" id="1016457at2"/>
<dbReference type="InterPro" id="IPR006626">
    <property type="entry name" value="PbH1"/>
</dbReference>
<dbReference type="SMART" id="SM00710">
    <property type="entry name" value="PbH1"/>
    <property type="match status" value="7"/>
</dbReference>
<feature type="domain" description="Right handed beta helix" evidence="2">
    <location>
        <begin position="297"/>
        <end position="386"/>
    </location>
</feature>
<reference evidence="3 4" key="1">
    <citation type="journal article" date="2015" name="Environ. Microbiol.">
        <title>Methane oxidation coupled to nitrate reduction under hypoxia by the Gammaproteobacterium Methylomonas denitrificans, sp. nov. type strain FJG1.</title>
        <authorList>
            <person name="Kits K.D."/>
            <person name="Klotz M.G."/>
            <person name="Stein L.Y."/>
        </authorList>
    </citation>
    <scope>NUCLEOTIDE SEQUENCE [LARGE SCALE GENOMIC DNA]</scope>
    <source>
        <strain evidence="3 4">FJG1</strain>
    </source>
</reference>
<protein>
    <recommendedName>
        <fullName evidence="2">Right handed beta helix domain-containing protein</fullName>
    </recommendedName>
</protein>
<feature type="chain" id="PRO_5007274505" description="Right handed beta helix domain-containing protein" evidence="1">
    <location>
        <begin position="21"/>
        <end position="702"/>
    </location>
</feature>
<name>A0A126T301_9GAMM</name>
<dbReference type="Pfam" id="PF13229">
    <property type="entry name" value="Beta_helix"/>
    <property type="match status" value="1"/>
</dbReference>
<sequence>MLSKLVITLTFVTFCSTAMAQDFYVSPSGSDSLNGLSPRANFWTKTGPFKTLARAQKAIRQIKAAGKFNEAITIHVGKGEYQLQSALELNSNDSGLPGQEILWEGEKDASIISGGIILKYCDPYDAANPNKILSCPVNNGILANIKNEDIDRIAGNVLKFELFIDNQRMHLARWPDYDWAHIKAPLNTNTKFSVFEDIPNFQGSLNDVQAHIFAGNDTFDQYLGVASTDIINNKITLSSETKDNLASGRRFYLQNIMSALNSHGEWFYDKTRSRILYIPPLNEEPKEITVSSALNLISMRDASHIKFNNLIFRYSTGHAIRIDQSDAISLNNLEINNIGGVAIRAPNSSNVIISNNHIYDTGQGGILVSGGDRPTLQESGNLIENNYIHNYDTILFNNSPAIDIGGVGALVSKNLIKNSFGNAIVLTGNDHLIEKNEISQICQQSADCGAIHSGKDWTYRGNIIQYNYLHNFSGYELDKATLNIAKNTINYIRSGARGIYLDDGVSGFTVFGNILDSADSMSIQIGGGRDNRIENNFIRTNAHAITVDHRWSSFNWNDLRNTLKTMPINSPLWKNKYPELGRPMNNDTWPEGNRIQRNVIISTATKSHTLQYLIPTKGNVISDNILWHTNFDIRVDYKILDNLIPNKSLPLWTDWVNEGIEVNSLYTDPCLNNSAGILSLTCANSPITKIGFQAIPSDIGLN</sequence>
<dbReference type="KEGG" id="mdn:JT25_008075"/>
<evidence type="ECO:0000313" key="3">
    <source>
        <dbReference type="EMBL" id="AMK76448.1"/>
    </source>
</evidence>
<keyword evidence="4" id="KW-1185">Reference proteome</keyword>
<dbReference type="Gene3D" id="2.160.20.10">
    <property type="entry name" value="Single-stranded right-handed beta-helix, Pectin lyase-like"/>
    <property type="match status" value="3"/>
</dbReference>
<dbReference type="EMBL" id="CP014476">
    <property type="protein sequence ID" value="AMK76448.1"/>
    <property type="molecule type" value="Genomic_DNA"/>
</dbReference>
<evidence type="ECO:0000256" key="1">
    <source>
        <dbReference type="SAM" id="SignalP"/>
    </source>
</evidence>
<organism evidence="3 4">
    <name type="scientific">Methylomonas denitrificans</name>
    <dbReference type="NCBI Taxonomy" id="1538553"/>
    <lineage>
        <taxon>Bacteria</taxon>
        <taxon>Pseudomonadati</taxon>
        <taxon>Pseudomonadota</taxon>
        <taxon>Gammaproteobacteria</taxon>
        <taxon>Methylococcales</taxon>
        <taxon>Methylococcaceae</taxon>
        <taxon>Methylomonas</taxon>
    </lineage>
</organism>
<feature type="signal peptide" evidence="1">
    <location>
        <begin position="1"/>
        <end position="20"/>
    </location>
</feature>
<proteinExistence type="predicted"/>
<dbReference type="InterPro" id="IPR039448">
    <property type="entry name" value="Beta_helix"/>
</dbReference>